<dbReference type="InterPro" id="IPR026992">
    <property type="entry name" value="DIOX_N"/>
</dbReference>
<dbReference type="PANTHER" id="PTHR10209:SF429">
    <property type="entry name" value="1-AMINOCYCLOPROPANE-1-CARBOXYLATE OXIDASE HOMOLOG 1-LIKE"/>
    <property type="match status" value="1"/>
</dbReference>
<keyword evidence="3" id="KW-0847">Vitamin C</keyword>
<dbReference type="FunFam" id="2.60.120.330:FF:000005">
    <property type="entry name" value="1-aminocyclopropane-1-carboxylate oxidase homolog 1"/>
    <property type="match status" value="1"/>
</dbReference>
<dbReference type="Gene3D" id="2.60.120.330">
    <property type="entry name" value="B-lactam Antibiotic, Isopenicillin N Synthase, Chain"/>
    <property type="match status" value="1"/>
</dbReference>
<keyword evidence="4 6" id="KW-0560">Oxidoreductase</keyword>
<evidence type="ECO:0000256" key="5">
    <source>
        <dbReference type="ARBA" id="ARBA00023004"/>
    </source>
</evidence>
<evidence type="ECO:0000256" key="1">
    <source>
        <dbReference type="ARBA" id="ARBA00008056"/>
    </source>
</evidence>
<evidence type="ECO:0000256" key="4">
    <source>
        <dbReference type="ARBA" id="ARBA00023002"/>
    </source>
</evidence>
<dbReference type="GO" id="GO:0031418">
    <property type="term" value="F:L-ascorbic acid binding"/>
    <property type="evidence" value="ECO:0007669"/>
    <property type="project" value="UniProtKB-KW"/>
</dbReference>
<dbReference type="EMBL" id="CACSLK010015970">
    <property type="protein sequence ID" value="CAA0817444.1"/>
    <property type="molecule type" value="Genomic_DNA"/>
</dbReference>
<dbReference type="OrthoDB" id="288590at2759"/>
<evidence type="ECO:0000256" key="2">
    <source>
        <dbReference type="ARBA" id="ARBA00022723"/>
    </source>
</evidence>
<comment type="caution">
    <text evidence="8">The sequence shown here is derived from an EMBL/GenBank/DDBJ whole genome shotgun (WGS) entry which is preliminary data.</text>
</comment>
<dbReference type="InterPro" id="IPR044861">
    <property type="entry name" value="IPNS-like_FE2OG_OXY"/>
</dbReference>
<sequence length="378" mass="42462">MNNMSSLNQTLPESTQDQARLSELKAFEETKTGVKGLIDSGIQTVPGIFIRPPDELADEKNHIQSNLQVPVIDLSGVNEDACAREKIVGEVKRASSEWGFFQLVNHGISREVLDNMLDGIRKFHEQDGEVKKEFNTRDMTRRVRFGSNVDLYRSRAANWRDSLTISVPNFASVEPDELPEICRDSTMKYLVQVGKLGETLFELLSEALGLKPNHLRALECGKNGTFIGHYYPACPQPDITIGTSKHTDPSFLTILLQDQIGGLQVLHQDQYINVQPLPGALVVNIGDMLQIISNDEFVSPDHRVLANRVGPRISVAGFFTGDALSGRIYGPIKELISEDNCPRYKEFTARDYIAKFFMRPIDKSGLDEFKLEEQFFDL</sequence>
<keyword evidence="2 6" id="KW-0479">Metal-binding</keyword>
<proteinExistence type="inferred from homology"/>
<dbReference type="InterPro" id="IPR027443">
    <property type="entry name" value="IPNS-like_sf"/>
</dbReference>
<dbReference type="GO" id="GO:0046872">
    <property type="term" value="F:metal ion binding"/>
    <property type="evidence" value="ECO:0007669"/>
    <property type="project" value="UniProtKB-KW"/>
</dbReference>
<evidence type="ECO:0000313" key="9">
    <source>
        <dbReference type="Proteomes" id="UP001153555"/>
    </source>
</evidence>
<feature type="domain" description="Fe2OG dioxygenase" evidence="7">
    <location>
        <begin position="221"/>
        <end position="321"/>
    </location>
</feature>
<dbReference type="GO" id="GO:0009805">
    <property type="term" value="P:coumarin biosynthetic process"/>
    <property type="evidence" value="ECO:0007669"/>
    <property type="project" value="UniProtKB-ARBA"/>
</dbReference>
<name>A0A9N7MY85_STRHE</name>
<evidence type="ECO:0000256" key="3">
    <source>
        <dbReference type="ARBA" id="ARBA00022896"/>
    </source>
</evidence>
<reference evidence="8" key="1">
    <citation type="submission" date="2019-12" db="EMBL/GenBank/DDBJ databases">
        <authorList>
            <person name="Scholes J."/>
        </authorList>
    </citation>
    <scope>NUCLEOTIDE SEQUENCE</scope>
</reference>
<gene>
    <name evidence="8" type="ORF">SHERM_17021</name>
</gene>
<dbReference type="InterPro" id="IPR005123">
    <property type="entry name" value="Oxoglu/Fe-dep_dioxygenase_dom"/>
</dbReference>
<dbReference type="PROSITE" id="PS51471">
    <property type="entry name" value="FE2OG_OXY"/>
    <property type="match status" value="1"/>
</dbReference>
<dbReference type="Pfam" id="PF03171">
    <property type="entry name" value="2OG-FeII_Oxy"/>
    <property type="match status" value="1"/>
</dbReference>
<evidence type="ECO:0000256" key="6">
    <source>
        <dbReference type="RuleBase" id="RU003682"/>
    </source>
</evidence>
<evidence type="ECO:0000313" key="8">
    <source>
        <dbReference type="EMBL" id="CAA0817444.1"/>
    </source>
</evidence>
<comment type="similarity">
    <text evidence="1 6">Belongs to the iron/ascorbate-dependent oxidoreductase family.</text>
</comment>
<dbReference type="PANTHER" id="PTHR10209">
    <property type="entry name" value="OXIDOREDUCTASE, 2OG-FE II OXYGENASE FAMILY PROTEIN"/>
    <property type="match status" value="1"/>
</dbReference>
<dbReference type="GO" id="GO:0002238">
    <property type="term" value="P:response to molecule of fungal origin"/>
    <property type="evidence" value="ECO:0007669"/>
    <property type="project" value="UniProtKB-ARBA"/>
</dbReference>
<dbReference type="SUPFAM" id="SSF51197">
    <property type="entry name" value="Clavaminate synthase-like"/>
    <property type="match status" value="1"/>
</dbReference>
<accession>A0A9N7MY85</accession>
<dbReference type="AlphaFoldDB" id="A0A9N7MY85"/>
<dbReference type="Proteomes" id="UP001153555">
    <property type="component" value="Unassembled WGS sequence"/>
</dbReference>
<evidence type="ECO:0000259" key="7">
    <source>
        <dbReference type="PROSITE" id="PS51471"/>
    </source>
</evidence>
<organism evidence="8 9">
    <name type="scientific">Striga hermonthica</name>
    <name type="common">Purple witchweed</name>
    <name type="synonym">Buchnera hermonthica</name>
    <dbReference type="NCBI Taxonomy" id="68872"/>
    <lineage>
        <taxon>Eukaryota</taxon>
        <taxon>Viridiplantae</taxon>
        <taxon>Streptophyta</taxon>
        <taxon>Embryophyta</taxon>
        <taxon>Tracheophyta</taxon>
        <taxon>Spermatophyta</taxon>
        <taxon>Magnoliopsida</taxon>
        <taxon>eudicotyledons</taxon>
        <taxon>Gunneridae</taxon>
        <taxon>Pentapetalae</taxon>
        <taxon>asterids</taxon>
        <taxon>lamiids</taxon>
        <taxon>Lamiales</taxon>
        <taxon>Orobanchaceae</taxon>
        <taxon>Buchnereae</taxon>
        <taxon>Striga</taxon>
    </lineage>
</organism>
<dbReference type="GO" id="GO:0016706">
    <property type="term" value="F:2-oxoglutarate-dependent dioxygenase activity"/>
    <property type="evidence" value="ECO:0007669"/>
    <property type="project" value="UniProtKB-ARBA"/>
</dbReference>
<protein>
    <submittedName>
        <fullName evidence="8">1-aminocyclopropane-1-carboxylate oxidase homolog 1</fullName>
    </submittedName>
</protein>
<dbReference type="Pfam" id="PF14226">
    <property type="entry name" value="DIOX_N"/>
    <property type="match status" value="1"/>
</dbReference>
<keyword evidence="5 6" id="KW-0408">Iron</keyword>
<keyword evidence="9" id="KW-1185">Reference proteome</keyword>